<keyword evidence="4 12" id="KW-0812">Transmembrane</keyword>
<dbReference type="EMBL" id="VWZU01010926">
    <property type="protein sequence ID" value="NXI27883.1"/>
    <property type="molecule type" value="Genomic_DNA"/>
</dbReference>
<evidence type="ECO:0000313" key="13">
    <source>
        <dbReference type="EMBL" id="NXI27883.1"/>
    </source>
</evidence>
<comment type="similarity">
    <text evidence="12">Belongs to the amiloride-sensitive sodium channel (TC 1.A.6) family.</text>
</comment>
<dbReference type="GO" id="GO:0015280">
    <property type="term" value="F:ligand-gated sodium channel activity"/>
    <property type="evidence" value="ECO:0007669"/>
    <property type="project" value="TreeGrafter"/>
</dbReference>
<evidence type="ECO:0000313" key="14">
    <source>
        <dbReference type="Proteomes" id="UP000572325"/>
    </source>
</evidence>
<keyword evidence="6" id="KW-0915">Sodium</keyword>
<evidence type="ECO:0000256" key="2">
    <source>
        <dbReference type="ARBA" id="ARBA00022448"/>
    </source>
</evidence>
<keyword evidence="5" id="KW-1133">Transmembrane helix</keyword>
<evidence type="ECO:0000256" key="1">
    <source>
        <dbReference type="ARBA" id="ARBA00004141"/>
    </source>
</evidence>
<dbReference type="FunFam" id="1.10.287.770:FF:000001">
    <property type="entry name" value="Acid-sensing ion channel subunit 1"/>
    <property type="match status" value="1"/>
</dbReference>
<sequence>TPCAMVRYGKELSMVKIPSKASAKYLAKKFNKTEQYIADNVLVLDIFFEALNYEMIEQKKAYEGAGLLGDIGGQMGLFIGASLLTILEIFDYLYEV</sequence>
<reference evidence="13 14" key="1">
    <citation type="submission" date="2019-09" db="EMBL/GenBank/DDBJ databases">
        <title>Bird 10,000 Genomes (B10K) Project - Family phase.</title>
        <authorList>
            <person name="Zhang G."/>
        </authorList>
    </citation>
    <scope>NUCLEOTIDE SEQUENCE [LARGE SCALE GENOMIC DNA]</scope>
    <source>
        <strain evidence="13">B10K-DU-001-27</strain>
        <tissue evidence="13">Muscle</tissue>
    </source>
</reference>
<dbReference type="PANTHER" id="PTHR11690:SF128">
    <property type="entry name" value="ACID-SENSING ION CHANNEL 2"/>
    <property type="match status" value="1"/>
</dbReference>
<keyword evidence="7 12" id="KW-0406">Ion transport</keyword>
<evidence type="ECO:0000256" key="11">
    <source>
        <dbReference type="ARBA" id="ARBA00023303"/>
    </source>
</evidence>
<dbReference type="PRINTS" id="PR01078">
    <property type="entry name" value="AMINACHANNEL"/>
</dbReference>
<evidence type="ECO:0000256" key="12">
    <source>
        <dbReference type="RuleBase" id="RU000679"/>
    </source>
</evidence>
<gene>
    <name evidence="13" type="primary">Asic1c</name>
    <name evidence="13" type="ORF">STEDEN_R15412</name>
</gene>
<evidence type="ECO:0000256" key="5">
    <source>
        <dbReference type="ARBA" id="ARBA00022989"/>
    </source>
</evidence>
<evidence type="ECO:0000256" key="4">
    <source>
        <dbReference type="ARBA" id="ARBA00022692"/>
    </source>
</evidence>
<protein>
    <submittedName>
        <fullName evidence="13">ASI1C protein</fullName>
    </submittedName>
</protein>
<evidence type="ECO:0000256" key="8">
    <source>
        <dbReference type="ARBA" id="ARBA00023136"/>
    </source>
</evidence>
<evidence type="ECO:0000256" key="6">
    <source>
        <dbReference type="ARBA" id="ARBA00023053"/>
    </source>
</evidence>
<dbReference type="Pfam" id="PF00858">
    <property type="entry name" value="ASC"/>
    <property type="match status" value="1"/>
</dbReference>
<dbReference type="GO" id="GO:0005886">
    <property type="term" value="C:plasma membrane"/>
    <property type="evidence" value="ECO:0007669"/>
    <property type="project" value="TreeGrafter"/>
</dbReference>
<keyword evidence="11 12" id="KW-0407">Ion channel</keyword>
<proteinExistence type="inferred from homology"/>
<dbReference type="PANTHER" id="PTHR11690">
    <property type="entry name" value="AMILORIDE-SENSITIVE SODIUM CHANNEL-RELATED"/>
    <property type="match status" value="1"/>
</dbReference>
<keyword evidence="14" id="KW-1185">Reference proteome</keyword>
<evidence type="ECO:0000256" key="7">
    <source>
        <dbReference type="ARBA" id="ARBA00023065"/>
    </source>
</evidence>
<name>A0A7K9RX02_9PASS</name>
<keyword evidence="3 12" id="KW-0894">Sodium channel</keyword>
<organism evidence="13 14">
    <name type="scientific">Sterrhoptilus dennistouni</name>
    <dbReference type="NCBI Taxonomy" id="2585820"/>
    <lineage>
        <taxon>Eukaryota</taxon>
        <taxon>Metazoa</taxon>
        <taxon>Chordata</taxon>
        <taxon>Craniata</taxon>
        <taxon>Vertebrata</taxon>
        <taxon>Euteleostomi</taxon>
        <taxon>Archelosauria</taxon>
        <taxon>Archosauria</taxon>
        <taxon>Dinosauria</taxon>
        <taxon>Saurischia</taxon>
        <taxon>Theropoda</taxon>
        <taxon>Coelurosauria</taxon>
        <taxon>Aves</taxon>
        <taxon>Neognathae</taxon>
        <taxon>Neoaves</taxon>
        <taxon>Telluraves</taxon>
        <taxon>Australaves</taxon>
        <taxon>Passeriformes</taxon>
        <taxon>Sylvioidea</taxon>
        <taxon>Zosteropidae</taxon>
        <taxon>Sterrhoptilus</taxon>
    </lineage>
</organism>
<comment type="caution">
    <text evidence="13">The sequence shown here is derived from an EMBL/GenBank/DDBJ whole genome shotgun (WGS) entry which is preliminary data.</text>
</comment>
<accession>A0A7K9RX02</accession>
<evidence type="ECO:0000256" key="10">
    <source>
        <dbReference type="ARBA" id="ARBA00023201"/>
    </source>
</evidence>
<feature type="non-terminal residue" evidence="13">
    <location>
        <position position="1"/>
    </location>
</feature>
<dbReference type="Proteomes" id="UP000572325">
    <property type="component" value="Unassembled WGS sequence"/>
</dbReference>
<dbReference type="AlphaFoldDB" id="A0A7K9RX02"/>
<dbReference type="Gene3D" id="1.10.287.770">
    <property type="entry name" value="YojJ-like"/>
    <property type="match status" value="1"/>
</dbReference>
<feature type="non-terminal residue" evidence="13">
    <location>
        <position position="96"/>
    </location>
</feature>
<keyword evidence="8" id="KW-0472">Membrane</keyword>
<keyword evidence="10 12" id="KW-0739">Sodium transport</keyword>
<keyword evidence="9" id="KW-0325">Glycoprotein</keyword>
<dbReference type="InterPro" id="IPR001873">
    <property type="entry name" value="ENaC"/>
</dbReference>
<evidence type="ECO:0000256" key="3">
    <source>
        <dbReference type="ARBA" id="ARBA00022461"/>
    </source>
</evidence>
<keyword evidence="2 12" id="KW-0813">Transport</keyword>
<comment type="subcellular location">
    <subcellularLocation>
        <location evidence="1">Membrane</location>
        <topology evidence="1">Multi-pass membrane protein</topology>
    </subcellularLocation>
</comment>
<evidence type="ECO:0000256" key="9">
    <source>
        <dbReference type="ARBA" id="ARBA00023180"/>
    </source>
</evidence>